<evidence type="ECO:0000256" key="1">
    <source>
        <dbReference type="ARBA" id="ARBA00009833"/>
    </source>
</evidence>
<dbReference type="Pfam" id="PF17862">
    <property type="entry name" value="AAA_lid_3"/>
    <property type="match status" value="2"/>
</dbReference>
<dbReference type="Pfam" id="PF02359">
    <property type="entry name" value="CDC48_N"/>
    <property type="match status" value="1"/>
</dbReference>
<evidence type="ECO:0000259" key="5">
    <source>
        <dbReference type="SMART" id="SM00382"/>
    </source>
</evidence>
<dbReference type="InterPro" id="IPR041569">
    <property type="entry name" value="AAA_lid_3"/>
</dbReference>
<dbReference type="PROSITE" id="PS00674">
    <property type="entry name" value="AAA"/>
    <property type="match status" value="2"/>
</dbReference>
<feature type="domain" description="AAA+ ATPase" evidence="5">
    <location>
        <begin position="491"/>
        <end position="628"/>
    </location>
</feature>
<sequence length="734" mass="82561">MGDLNKSTHYRIVLRVLEADPRDAGKGTARIDVDVMEKYSLENGDIVIIEGKRKTVARIAQSRIQDRGLGIIRLDSVLRQNAGVKIGDKVFVEKTEAKKASVVKIAPTKYYAYPDPGLPVYVKNRLINRPVMEEDIVDVLIANQSIPFKVVYTKPKGPVVIDKTTNLIVLEKPVSVQNISRVTYEDIGGLKHVIHKIRELVELPLKYPSLFRKLGIEPPRGILLYGPPGCGKTLLAKAVANEADAYFIAINGPEIMSKYYGESEQRLREIFEQAKKNAPAIIFIDEIDSIAPKREEVTGEVEKRVVAQLLALMDGLENRGDIIVIAATNRPNALDPALRRPGRFDREIEIPLPDKNGRLEILQIHTRNVPLSEDVDLNKLAEMTHGYTGADLAALVKEAALKALERYLPEIDLDTGEIPLEVLEKIEVRMDDFIKAFREIVPSGLREIHIEVPEIKWIDIGGLEDVKQELRQVVEWPLKYPEVFKKMGIKPPSGILLFGPPGCGKTLLAKAVATESGANFITIRGPEILSKWVGESEKAIREVFRKARQYAPCVVFFDEIDSIASIRGFGYDSGVSERVVSQLLTEMDGIQRLENVVVIAATNRPDIVDPALLRPGRFDKLIYIPPPDQNARLEILKIHTRTLPLSENVDLYELASRTEGYSGADLEALVREAVMIALREDINTSIVDIKHFNKAFEFIKPSITQDMINYYLNWFSKARQRLVRREDIRPQVYL</sequence>
<reference evidence="8" key="1">
    <citation type="journal article" date="2020" name="mSystems">
        <title>Genome- and Community-Level Interaction Insights into Carbon Utilization and Element Cycling Functions of Hydrothermarchaeota in Hydrothermal Sediment.</title>
        <authorList>
            <person name="Zhou Z."/>
            <person name="Liu Y."/>
            <person name="Xu W."/>
            <person name="Pan J."/>
            <person name="Luo Z.H."/>
            <person name="Li M."/>
        </authorList>
    </citation>
    <scope>NUCLEOTIDE SEQUENCE [LARGE SCALE GENOMIC DNA]</scope>
    <source>
        <strain evidence="9">SpSt-622</strain>
        <strain evidence="8">SpSt-642</strain>
    </source>
</reference>
<dbReference type="Gene3D" id="3.40.50.300">
    <property type="entry name" value="P-loop containing nucleotide triphosphate hydrolases"/>
    <property type="match status" value="2"/>
</dbReference>
<dbReference type="InterPro" id="IPR027417">
    <property type="entry name" value="P-loop_NTPase"/>
</dbReference>
<dbReference type="SMART" id="SM00382">
    <property type="entry name" value="AAA"/>
    <property type="match status" value="2"/>
</dbReference>
<dbReference type="FunFam" id="2.40.40.20:FF:000007">
    <property type="entry name" value="AAA family ATPase"/>
    <property type="match status" value="1"/>
</dbReference>
<dbReference type="SMART" id="SM01072">
    <property type="entry name" value="CDC48_2"/>
    <property type="match status" value="1"/>
</dbReference>
<dbReference type="InterPro" id="IPR003959">
    <property type="entry name" value="ATPase_AAA_core"/>
</dbReference>
<keyword evidence="4" id="KW-0067">ATP-binding</keyword>
<dbReference type="InterPro" id="IPR003593">
    <property type="entry name" value="AAA+_ATPase"/>
</dbReference>
<feature type="domain" description="CDC48" evidence="6">
    <location>
        <begin position="113"/>
        <end position="176"/>
    </location>
</feature>
<dbReference type="InterPro" id="IPR003960">
    <property type="entry name" value="ATPase_AAA_CS"/>
</dbReference>
<dbReference type="SUPFAM" id="SSF52540">
    <property type="entry name" value="P-loop containing nucleoside triphosphate hydrolases"/>
    <property type="match status" value="2"/>
</dbReference>
<evidence type="ECO:0000256" key="4">
    <source>
        <dbReference type="ARBA" id="ARBA00022840"/>
    </source>
</evidence>
<dbReference type="InterPro" id="IPR009010">
    <property type="entry name" value="Asp_de-COase-like_dom_sf"/>
</dbReference>
<protein>
    <submittedName>
        <fullName evidence="8">AAA family ATPase</fullName>
    </submittedName>
</protein>
<comment type="similarity">
    <text evidence="1">Belongs to the AAA ATPase family. CDC48 subfamily.</text>
</comment>
<dbReference type="InterPro" id="IPR050168">
    <property type="entry name" value="AAA_ATPase_domain"/>
</dbReference>
<dbReference type="NCBIfam" id="TIGR01243">
    <property type="entry name" value="CDC48"/>
    <property type="match status" value="1"/>
</dbReference>
<comment type="caution">
    <text evidence="8">The sequence shown here is derived from an EMBL/GenBank/DDBJ whole genome shotgun (WGS) entry which is preliminary data.</text>
</comment>
<dbReference type="Gene3D" id="1.10.8.60">
    <property type="match status" value="2"/>
</dbReference>
<evidence type="ECO:0000256" key="2">
    <source>
        <dbReference type="ARBA" id="ARBA00022737"/>
    </source>
</evidence>
<dbReference type="FunFam" id="1.10.8.60:FF:000057">
    <property type="entry name" value="AAA family ATPase, CDC48 subfamily"/>
    <property type="match status" value="1"/>
</dbReference>
<dbReference type="FunFam" id="1.10.8.60:FF:000038">
    <property type="entry name" value="spermatogenesis-associated protein 5-like protein 1"/>
    <property type="match status" value="1"/>
</dbReference>
<dbReference type="GO" id="GO:0005737">
    <property type="term" value="C:cytoplasm"/>
    <property type="evidence" value="ECO:0007669"/>
    <property type="project" value="UniProtKB-ARBA"/>
</dbReference>
<dbReference type="InterPro" id="IPR004201">
    <property type="entry name" value="Cdc48_dom2"/>
</dbReference>
<dbReference type="CDD" id="cd19511">
    <property type="entry name" value="RecA-like_CDC48_r2-like"/>
    <property type="match status" value="1"/>
</dbReference>
<accession>A0A7C4DAH4</accession>
<dbReference type="SUPFAM" id="SSF50692">
    <property type="entry name" value="ADC-like"/>
    <property type="match status" value="1"/>
</dbReference>
<evidence type="ECO:0000256" key="3">
    <source>
        <dbReference type="ARBA" id="ARBA00022741"/>
    </source>
</evidence>
<dbReference type="PANTHER" id="PTHR23077:SF171">
    <property type="entry name" value="NUCLEAR VALOSIN-CONTAINING PROTEIN-LIKE"/>
    <property type="match status" value="1"/>
</dbReference>
<gene>
    <name evidence="9" type="ORF">ENT92_01975</name>
    <name evidence="8" type="ORF">ENU14_02275</name>
</gene>
<dbReference type="InterPro" id="IPR003338">
    <property type="entry name" value="CDC4_N-term_subdom"/>
</dbReference>
<dbReference type="FunFam" id="3.40.50.300:FF:000018">
    <property type="entry name" value="Cell division control 48"/>
    <property type="match status" value="1"/>
</dbReference>
<evidence type="ECO:0000313" key="9">
    <source>
        <dbReference type="EMBL" id="HGU64970.1"/>
    </source>
</evidence>
<dbReference type="Gene3D" id="3.10.330.10">
    <property type="match status" value="1"/>
</dbReference>
<name>A0A7C4DAH4_STAMA</name>
<dbReference type="AlphaFoldDB" id="A0A7C4DAH4"/>
<dbReference type="Pfam" id="PF00004">
    <property type="entry name" value="AAA"/>
    <property type="match status" value="2"/>
</dbReference>
<dbReference type="Gene3D" id="2.40.40.20">
    <property type="match status" value="1"/>
</dbReference>
<dbReference type="PANTHER" id="PTHR23077">
    <property type="entry name" value="AAA-FAMILY ATPASE"/>
    <property type="match status" value="1"/>
</dbReference>
<keyword evidence="3" id="KW-0547">Nucleotide-binding</keyword>
<dbReference type="SMART" id="SM01073">
    <property type="entry name" value="CDC48_N"/>
    <property type="match status" value="1"/>
</dbReference>
<evidence type="ECO:0000259" key="6">
    <source>
        <dbReference type="SMART" id="SM01072"/>
    </source>
</evidence>
<dbReference type="EMBL" id="DTAN01000078">
    <property type="protein sequence ID" value="HGU64970.1"/>
    <property type="molecule type" value="Genomic_DNA"/>
</dbReference>
<evidence type="ECO:0000313" key="8">
    <source>
        <dbReference type="EMBL" id="HGM58397.1"/>
    </source>
</evidence>
<dbReference type="InterPro" id="IPR005938">
    <property type="entry name" value="AAA_ATPase_CDC48"/>
</dbReference>
<feature type="domain" description="CDC48 N-terminal subdomain" evidence="7">
    <location>
        <begin position="13"/>
        <end position="97"/>
    </location>
</feature>
<dbReference type="GO" id="GO:0016887">
    <property type="term" value="F:ATP hydrolysis activity"/>
    <property type="evidence" value="ECO:0007669"/>
    <property type="project" value="InterPro"/>
</dbReference>
<dbReference type="EMBL" id="DTBJ01000016">
    <property type="protein sequence ID" value="HGM58397.1"/>
    <property type="molecule type" value="Genomic_DNA"/>
</dbReference>
<organism evidence="8">
    <name type="scientific">Staphylothermus marinus</name>
    <dbReference type="NCBI Taxonomy" id="2280"/>
    <lineage>
        <taxon>Archaea</taxon>
        <taxon>Thermoproteota</taxon>
        <taxon>Thermoprotei</taxon>
        <taxon>Desulfurococcales</taxon>
        <taxon>Desulfurococcaceae</taxon>
        <taxon>Staphylothermus</taxon>
    </lineage>
</organism>
<evidence type="ECO:0000259" key="7">
    <source>
        <dbReference type="SMART" id="SM01073"/>
    </source>
</evidence>
<dbReference type="InterPro" id="IPR029067">
    <property type="entry name" value="CDC48_domain_2-like_sf"/>
</dbReference>
<dbReference type="Pfam" id="PF02933">
    <property type="entry name" value="CDC48_2"/>
    <property type="match status" value="1"/>
</dbReference>
<dbReference type="FunFam" id="3.40.50.300:FF:000012">
    <property type="entry name" value="Transitional endoplasmic reticulum ATPase"/>
    <property type="match status" value="1"/>
</dbReference>
<dbReference type="SUPFAM" id="SSF54585">
    <property type="entry name" value="Cdc48 domain 2-like"/>
    <property type="match status" value="1"/>
</dbReference>
<keyword evidence="2" id="KW-0677">Repeat</keyword>
<feature type="domain" description="AAA+ ATPase" evidence="5">
    <location>
        <begin position="218"/>
        <end position="354"/>
    </location>
</feature>
<proteinExistence type="inferred from homology"/>
<dbReference type="GO" id="GO:0005524">
    <property type="term" value="F:ATP binding"/>
    <property type="evidence" value="ECO:0007669"/>
    <property type="project" value="UniProtKB-KW"/>
</dbReference>